<accession>A0A973VUQ9</accession>
<dbReference type="InterPro" id="IPR051450">
    <property type="entry name" value="Gfo/Idh/MocA_Oxidoreductases"/>
</dbReference>
<dbReference type="GO" id="GO:0000166">
    <property type="term" value="F:nucleotide binding"/>
    <property type="evidence" value="ECO:0007669"/>
    <property type="project" value="InterPro"/>
</dbReference>
<reference evidence="4" key="2">
    <citation type="journal article" date="2021" name="Int. J. Syst. Evol. Microbiol.">
        <title>Bradyrhizobium septentrionale sp. nov. (sv. septentrionale) and Bradyrhizobium quebecense sp. nov. (sv. septentrionale) associated with legumes native to Canada possess rearranged symbiosis genes and numerous insertion sequences.</title>
        <authorList>
            <person name="Bromfield E.S.P."/>
            <person name="Cloutier S."/>
        </authorList>
    </citation>
    <scope>NUCLEOTIDE SEQUENCE</scope>
    <source>
        <strain evidence="4">5S5</strain>
    </source>
</reference>
<evidence type="ECO:0000259" key="1">
    <source>
        <dbReference type="Pfam" id="PF01408"/>
    </source>
</evidence>
<dbReference type="EMBL" id="JAAOLE020000001">
    <property type="protein sequence ID" value="NVI41949.1"/>
    <property type="molecule type" value="Genomic_DNA"/>
</dbReference>
<evidence type="ECO:0000259" key="2">
    <source>
        <dbReference type="Pfam" id="PF22725"/>
    </source>
</evidence>
<evidence type="ECO:0000313" key="3">
    <source>
        <dbReference type="EMBL" id="NVI41949.1"/>
    </source>
</evidence>
<keyword evidence="5" id="KW-1185">Reference proteome</keyword>
<organism evidence="3">
    <name type="scientific">Bradyrhizobium septentrionale</name>
    <dbReference type="NCBI Taxonomy" id="1404411"/>
    <lineage>
        <taxon>Bacteria</taxon>
        <taxon>Pseudomonadati</taxon>
        <taxon>Pseudomonadota</taxon>
        <taxon>Alphaproteobacteria</taxon>
        <taxon>Hyphomicrobiales</taxon>
        <taxon>Nitrobacteraceae</taxon>
        <taxon>Bradyrhizobium</taxon>
    </lineage>
</organism>
<proteinExistence type="predicted"/>
<dbReference type="Pfam" id="PF22725">
    <property type="entry name" value="GFO_IDH_MocA_C3"/>
    <property type="match status" value="1"/>
</dbReference>
<dbReference type="InterPro" id="IPR000683">
    <property type="entry name" value="Gfo/Idh/MocA-like_OxRdtase_N"/>
</dbReference>
<dbReference type="InterPro" id="IPR055170">
    <property type="entry name" value="GFO_IDH_MocA-like_dom"/>
</dbReference>
<dbReference type="EMBL" id="CP147711">
    <property type="protein sequence ID" value="WXC79554.1"/>
    <property type="molecule type" value="Genomic_DNA"/>
</dbReference>
<dbReference type="Gene3D" id="3.30.360.10">
    <property type="entry name" value="Dihydrodipicolinate Reductase, domain 2"/>
    <property type="match status" value="1"/>
</dbReference>
<feature type="domain" description="GFO/IDH/MocA-like oxidoreductase" evidence="2">
    <location>
        <begin position="129"/>
        <end position="248"/>
    </location>
</feature>
<name>A0A973VUQ9_9BRAD</name>
<dbReference type="PANTHER" id="PTHR43377">
    <property type="entry name" value="BILIVERDIN REDUCTASE A"/>
    <property type="match status" value="1"/>
</dbReference>
<dbReference type="Gene3D" id="3.40.50.720">
    <property type="entry name" value="NAD(P)-binding Rossmann-like Domain"/>
    <property type="match status" value="1"/>
</dbReference>
<dbReference type="AlphaFoldDB" id="A0A973VUQ9"/>
<feature type="domain" description="Gfo/Idh/MocA-like oxidoreductase N-terminal" evidence="1">
    <location>
        <begin position="2"/>
        <end position="120"/>
    </location>
</feature>
<dbReference type="PANTHER" id="PTHR43377:SF1">
    <property type="entry name" value="BILIVERDIN REDUCTASE A"/>
    <property type="match status" value="1"/>
</dbReference>
<reference evidence="3" key="1">
    <citation type="submission" date="2020-06" db="EMBL/GenBank/DDBJ databases">
        <title>Whole Genome Sequence of Bradyrhizobium sp. Strain 1S1.</title>
        <authorList>
            <person name="Bromfield E.S.P."/>
            <person name="Cloutier S."/>
        </authorList>
    </citation>
    <scope>NUCLEOTIDE SEQUENCE [LARGE SCALE GENOMIC DNA]</scope>
    <source>
        <strain evidence="3">1S1</strain>
    </source>
</reference>
<protein>
    <submittedName>
        <fullName evidence="3">Gfo/Idh/MocA family oxidoreductase</fullName>
    </submittedName>
</protein>
<evidence type="ECO:0000313" key="4">
    <source>
        <dbReference type="EMBL" id="WXC79554.1"/>
    </source>
</evidence>
<gene>
    <name evidence="3" type="ORF">HAP48_002305</name>
    <name evidence="4" type="ORF">WDK88_41450</name>
</gene>
<dbReference type="SUPFAM" id="SSF51735">
    <property type="entry name" value="NAD(P)-binding Rossmann-fold domains"/>
    <property type="match status" value="1"/>
</dbReference>
<dbReference type="SUPFAM" id="SSF55347">
    <property type="entry name" value="Glyceraldehyde-3-phosphate dehydrogenase-like, C-terminal domain"/>
    <property type="match status" value="1"/>
</dbReference>
<reference evidence="4" key="3">
    <citation type="submission" date="2024-03" db="EMBL/GenBank/DDBJ databases">
        <authorList>
            <person name="Bromfield E.S.P."/>
            <person name="Cloutier S."/>
        </authorList>
    </citation>
    <scope>NUCLEOTIDE SEQUENCE</scope>
    <source>
        <strain evidence="4">5S5</strain>
    </source>
</reference>
<dbReference type="InterPro" id="IPR036291">
    <property type="entry name" value="NAD(P)-bd_dom_sf"/>
</dbReference>
<dbReference type="Pfam" id="PF01408">
    <property type="entry name" value="GFO_IDH_MocA"/>
    <property type="match status" value="1"/>
</dbReference>
<dbReference type="Proteomes" id="UP001432046">
    <property type="component" value="Chromosome"/>
</dbReference>
<evidence type="ECO:0000313" key="5">
    <source>
        <dbReference type="Proteomes" id="UP001432046"/>
    </source>
</evidence>
<dbReference type="RefSeq" id="WP_166211666.1">
    <property type="nucleotide sequence ID" value="NZ_CP088285.1"/>
</dbReference>
<sequence>MINCAIVGLGRWGRALVEAAQNEPRLRITSAVEPDSSGAADFCAAHGLFPATSLEDVLAAPEIDAVLLATPHSLHKAQVIAAAAAGKQVFCEKPLALRRDDAAEMFAACRKAGVLLAVGHNRRFWPSMRALRAVTAGGELGTILHIEGHNSNENSQTVTQGWRLSPQESPGGGLTGAGLHVLDGFVSLLGPVRQVYARLSAREAGPPPLDTATLAIEFVNGVSATLATIRATPFYWRVHVFGTKGSAEVLDEVTMVLRKSGEAPATTRYPAVDTLAAELTAFADAVEGKQPFPVPEADVLATLTAFEAALQSMQSGHPIACHMACQ</sequence>